<gene>
    <name evidence="1" type="ORF">KC729_14225</name>
</gene>
<evidence type="ECO:0000313" key="2">
    <source>
        <dbReference type="Proteomes" id="UP000697710"/>
    </source>
</evidence>
<feature type="non-terminal residue" evidence="1">
    <location>
        <position position="148"/>
    </location>
</feature>
<sequence length="148" mass="15967">MTLVGIVAPTRATAQTASEPAAAEPASYPTERIAPPARQIYPIIGARWFLPTDTAIRDLYGSGPGLGIGVGVHVRRRLAIEAQLEWYRSTAHPIGPAFVNGSESTLTLLPVSTMLRYRFSEGPAAVLFSIGPALLFQLESFDYRLLGE</sequence>
<dbReference type="AlphaFoldDB" id="A0A956M0Q9"/>
<reference evidence="1" key="1">
    <citation type="submission" date="2020-04" db="EMBL/GenBank/DDBJ databases">
        <authorList>
            <person name="Zhang T."/>
        </authorList>
    </citation>
    <scope>NUCLEOTIDE SEQUENCE</scope>
    <source>
        <strain evidence="1">HKST-UBA01</strain>
    </source>
</reference>
<organism evidence="1 2">
    <name type="scientific">Eiseniibacteriota bacterium</name>
    <dbReference type="NCBI Taxonomy" id="2212470"/>
    <lineage>
        <taxon>Bacteria</taxon>
        <taxon>Candidatus Eiseniibacteriota</taxon>
    </lineage>
</organism>
<dbReference type="Proteomes" id="UP000697710">
    <property type="component" value="Unassembled WGS sequence"/>
</dbReference>
<dbReference type="EMBL" id="JAGQHR010000492">
    <property type="protein sequence ID" value="MCA9728843.1"/>
    <property type="molecule type" value="Genomic_DNA"/>
</dbReference>
<evidence type="ECO:0000313" key="1">
    <source>
        <dbReference type="EMBL" id="MCA9728843.1"/>
    </source>
</evidence>
<evidence type="ECO:0008006" key="3">
    <source>
        <dbReference type="Google" id="ProtNLM"/>
    </source>
</evidence>
<name>A0A956M0Q9_UNCEI</name>
<protein>
    <recommendedName>
        <fullName evidence="3">Outer membrane protein beta-barrel domain-containing protein</fullName>
    </recommendedName>
</protein>
<reference evidence="1" key="2">
    <citation type="journal article" date="2021" name="Microbiome">
        <title>Successional dynamics and alternative stable states in a saline activated sludge microbial community over 9 years.</title>
        <authorList>
            <person name="Wang Y."/>
            <person name="Ye J."/>
            <person name="Ju F."/>
            <person name="Liu L."/>
            <person name="Boyd J.A."/>
            <person name="Deng Y."/>
            <person name="Parks D.H."/>
            <person name="Jiang X."/>
            <person name="Yin X."/>
            <person name="Woodcroft B.J."/>
            <person name="Tyson G.W."/>
            <person name="Hugenholtz P."/>
            <person name="Polz M.F."/>
            <person name="Zhang T."/>
        </authorList>
    </citation>
    <scope>NUCLEOTIDE SEQUENCE</scope>
    <source>
        <strain evidence="1">HKST-UBA01</strain>
    </source>
</reference>
<proteinExistence type="predicted"/>
<accession>A0A956M0Q9</accession>
<comment type="caution">
    <text evidence="1">The sequence shown here is derived from an EMBL/GenBank/DDBJ whole genome shotgun (WGS) entry which is preliminary data.</text>
</comment>